<dbReference type="VEuPathDB" id="FungiDB:AAP_00824"/>
<organism evidence="2 3">
    <name type="scientific">Ascosphaera apis ARSEF 7405</name>
    <dbReference type="NCBI Taxonomy" id="392613"/>
    <lineage>
        <taxon>Eukaryota</taxon>
        <taxon>Fungi</taxon>
        <taxon>Dikarya</taxon>
        <taxon>Ascomycota</taxon>
        <taxon>Pezizomycotina</taxon>
        <taxon>Eurotiomycetes</taxon>
        <taxon>Eurotiomycetidae</taxon>
        <taxon>Onygenales</taxon>
        <taxon>Ascosphaeraceae</taxon>
        <taxon>Ascosphaera</taxon>
    </lineage>
</organism>
<proteinExistence type="predicted"/>
<dbReference type="OrthoDB" id="3872446at2759"/>
<keyword evidence="3" id="KW-1185">Reference proteome</keyword>
<evidence type="ECO:0000313" key="3">
    <source>
        <dbReference type="Proteomes" id="UP000242877"/>
    </source>
</evidence>
<dbReference type="AlphaFoldDB" id="A0A168CZ36"/>
<feature type="compositionally biased region" description="Low complexity" evidence="1">
    <location>
        <begin position="22"/>
        <end position="81"/>
    </location>
</feature>
<evidence type="ECO:0000256" key="1">
    <source>
        <dbReference type="SAM" id="MobiDB-lite"/>
    </source>
</evidence>
<comment type="caution">
    <text evidence="2">The sequence shown here is derived from an EMBL/GenBank/DDBJ whole genome shotgun (WGS) entry which is preliminary data.</text>
</comment>
<protein>
    <submittedName>
        <fullName evidence="2">Uncharacterized protein</fullName>
    </submittedName>
</protein>
<sequence>MADQGDPVEDDLFADLYDVDESAPQQPAASATAATATAASASVPSPSPAPATSAVSATPAAATPAAASIPNDSSSAAPSNPTLSSDHPPLAASAPFTSQPNLPAHDTSRTGAVPNYNQYSHENTYTIGSNTASSAMPQNVSTYQITPQQETSQIASVAGSDQPQGTGIKEDG</sequence>
<evidence type="ECO:0000313" key="2">
    <source>
        <dbReference type="EMBL" id="KZZ97181.1"/>
    </source>
</evidence>
<accession>A0A168CZ36</accession>
<feature type="region of interest" description="Disordered" evidence="1">
    <location>
        <begin position="1"/>
        <end position="172"/>
    </location>
</feature>
<feature type="compositionally biased region" description="Polar residues" evidence="1">
    <location>
        <begin position="115"/>
        <end position="165"/>
    </location>
</feature>
<gene>
    <name evidence="2" type="ORF">AAP_00824</name>
</gene>
<dbReference type="Proteomes" id="UP000242877">
    <property type="component" value="Unassembled WGS sequence"/>
</dbReference>
<reference evidence="2 3" key="1">
    <citation type="journal article" date="2016" name="Genome Biol. Evol.">
        <title>Divergent and convergent evolution of fungal pathogenicity.</title>
        <authorList>
            <person name="Shang Y."/>
            <person name="Xiao G."/>
            <person name="Zheng P."/>
            <person name="Cen K."/>
            <person name="Zhan S."/>
            <person name="Wang C."/>
        </authorList>
    </citation>
    <scope>NUCLEOTIDE SEQUENCE [LARGE SCALE GENOMIC DNA]</scope>
    <source>
        <strain evidence="2 3">ARSEF 7405</strain>
    </source>
</reference>
<name>A0A168CZ36_9EURO</name>
<feature type="compositionally biased region" description="Acidic residues" evidence="1">
    <location>
        <begin position="1"/>
        <end position="21"/>
    </location>
</feature>
<dbReference type="EMBL" id="AZGZ01000002">
    <property type="protein sequence ID" value="KZZ97181.1"/>
    <property type="molecule type" value="Genomic_DNA"/>
</dbReference>